<gene>
    <name evidence="4" type="ORF">OLEAN_C09080</name>
</gene>
<dbReference type="PANTHER" id="PTHR33540:SF1">
    <property type="entry name" value="N-ACETYLMURAMATE_N-ACETYLGLUCOSAMINE KINASE"/>
    <property type="match status" value="1"/>
</dbReference>
<evidence type="ECO:0000259" key="3">
    <source>
        <dbReference type="Pfam" id="PF01636"/>
    </source>
</evidence>
<dbReference type="SUPFAM" id="SSF56112">
    <property type="entry name" value="Protein kinase-like (PK-like)"/>
    <property type="match status" value="1"/>
</dbReference>
<accession>R4YSI3</accession>
<keyword evidence="2" id="KW-0067">ATP-binding</keyword>
<dbReference type="AlphaFoldDB" id="R4YSI3"/>
<dbReference type="KEGG" id="oai:OLEAN_C09080"/>
<reference evidence="4 5" key="1">
    <citation type="journal article" date="2013" name="Nat. Commun.">
        <title>Genome sequence and functional genomic analysis of the oil-degrading bacterium Oleispira antarctica.</title>
        <authorList>
            <person name="Kube M."/>
            <person name="Chernikova T.N."/>
            <person name="Al-Ramahi Y."/>
            <person name="Beloqui A."/>
            <person name="Lopez-Cortez N."/>
            <person name="Guazzaroni M.E."/>
            <person name="Heipieper H.J."/>
            <person name="Klages S."/>
            <person name="Kotsyurbenko O.R."/>
            <person name="Langer I."/>
            <person name="Nechitaylo T.Y."/>
            <person name="Lunsdorf H."/>
            <person name="Fernandez M."/>
            <person name="Juarez S."/>
            <person name="Ciordia S."/>
            <person name="Singer A."/>
            <person name="Kagan O."/>
            <person name="Egorova O."/>
            <person name="Petit P.A."/>
            <person name="Stogios P."/>
            <person name="Kim Y."/>
            <person name="Tchigvintsev A."/>
            <person name="Flick R."/>
            <person name="Denaro R."/>
            <person name="Genovese M."/>
            <person name="Albar J.P."/>
            <person name="Reva O.N."/>
            <person name="Martinez-Gomariz M."/>
            <person name="Tran H."/>
            <person name="Ferrer M."/>
            <person name="Savchenko A."/>
            <person name="Yakunin A.F."/>
            <person name="Yakimov M.M."/>
            <person name="Golyshina O.V."/>
            <person name="Reinhardt R."/>
            <person name="Golyshin P.N."/>
        </authorList>
    </citation>
    <scope>NUCLEOTIDE SEQUENCE [LARGE SCALE GENOMIC DNA]</scope>
</reference>
<dbReference type="EMBL" id="FO203512">
    <property type="protein sequence ID" value="CCK75084.1"/>
    <property type="molecule type" value="Genomic_DNA"/>
</dbReference>
<dbReference type="OrthoDB" id="9809275at2"/>
<feature type="domain" description="Aminoglycoside phosphotransferase" evidence="3">
    <location>
        <begin position="30"/>
        <end position="256"/>
    </location>
</feature>
<evidence type="ECO:0000313" key="4">
    <source>
        <dbReference type="EMBL" id="CCK75084.1"/>
    </source>
</evidence>
<organism evidence="4 5">
    <name type="scientific">Oleispira antarctica RB-8</name>
    <dbReference type="NCBI Taxonomy" id="698738"/>
    <lineage>
        <taxon>Bacteria</taxon>
        <taxon>Pseudomonadati</taxon>
        <taxon>Pseudomonadota</taxon>
        <taxon>Gammaproteobacteria</taxon>
        <taxon>Oceanospirillales</taxon>
        <taxon>Oceanospirillaceae</taxon>
        <taxon>Oleispira</taxon>
    </lineage>
</organism>
<keyword evidence="1" id="KW-0547">Nucleotide-binding</keyword>
<dbReference type="Gene3D" id="3.30.200.20">
    <property type="entry name" value="Phosphorylase Kinase, domain 1"/>
    <property type="match status" value="1"/>
</dbReference>
<keyword evidence="4" id="KW-0808">Transferase</keyword>
<name>R4YSI3_OLEAN</name>
<dbReference type="GO" id="GO:0016740">
    <property type="term" value="F:transferase activity"/>
    <property type="evidence" value="ECO:0007669"/>
    <property type="project" value="UniProtKB-KW"/>
</dbReference>
<dbReference type="Pfam" id="PF01636">
    <property type="entry name" value="APH"/>
    <property type="match status" value="1"/>
</dbReference>
<sequence>MDQRQDILAQWAADQIEQLYQHSIPAQMVTVSGDASFRRYFRIIYSENGVHKHWIAVDAPPEHENSRQFVDIANVWSNAGVKVPSVLAFDEAQGFMLLEDFGDVLLHPELTADAADGLYKSSIDSLIELQQIARTDNIPAYDRKLLDCEMALFSDWLCEKHLGLMLSCDEKLMLNQVFETLANSALAQPQVMVHRDYHSRNLMVCKANPPLHDKDFIGIIDFQDAVYGPLTYDLVSLLKDCYIQWPREQVLAWLAYFKAKSAQITDINEDQLVRDFDLMGMQRHLKAAGIFARLSIRDGKHGYLNDVPRTCEYIMQTARIYPEFAAFTEWLESVFLPALNKEKMA</sequence>
<dbReference type="Gene3D" id="3.90.1200.10">
    <property type="match status" value="1"/>
</dbReference>
<dbReference type="InterPro" id="IPR002575">
    <property type="entry name" value="Aminoglycoside_PTrfase"/>
</dbReference>
<evidence type="ECO:0000313" key="5">
    <source>
        <dbReference type="Proteomes" id="UP000032749"/>
    </source>
</evidence>
<protein>
    <submittedName>
        <fullName evidence="4">Predicted phosphotransferase</fullName>
    </submittedName>
</protein>
<dbReference type="PANTHER" id="PTHR33540">
    <property type="entry name" value="TRNA THREONYLCARBAMOYLADENOSINE BIOSYNTHESIS PROTEIN TSAE"/>
    <property type="match status" value="1"/>
</dbReference>
<keyword evidence="5" id="KW-1185">Reference proteome</keyword>
<dbReference type="HOGENOM" id="CLU_021467_1_0_6"/>
<dbReference type="STRING" id="698738.OLEAN_C09080"/>
<dbReference type="InterPro" id="IPR011009">
    <property type="entry name" value="Kinase-like_dom_sf"/>
</dbReference>
<dbReference type="PATRIC" id="fig|698738.3.peg.948"/>
<evidence type="ECO:0000256" key="2">
    <source>
        <dbReference type="ARBA" id="ARBA00022840"/>
    </source>
</evidence>
<dbReference type="GO" id="GO:0005524">
    <property type="term" value="F:ATP binding"/>
    <property type="evidence" value="ECO:0007669"/>
    <property type="project" value="UniProtKB-KW"/>
</dbReference>
<evidence type="ECO:0000256" key="1">
    <source>
        <dbReference type="ARBA" id="ARBA00022741"/>
    </source>
</evidence>
<proteinExistence type="predicted"/>
<dbReference type="Proteomes" id="UP000032749">
    <property type="component" value="Chromosome"/>
</dbReference>